<reference evidence="1" key="1">
    <citation type="journal article" date="2015" name="Nature">
        <title>Complex archaea that bridge the gap between prokaryotes and eukaryotes.</title>
        <authorList>
            <person name="Spang A."/>
            <person name="Saw J.H."/>
            <person name="Jorgensen S.L."/>
            <person name="Zaremba-Niedzwiedzka K."/>
            <person name="Martijn J."/>
            <person name="Lind A.E."/>
            <person name="van Eijk R."/>
            <person name="Schleper C."/>
            <person name="Guy L."/>
            <person name="Ettema T.J."/>
        </authorList>
    </citation>
    <scope>NUCLEOTIDE SEQUENCE</scope>
</reference>
<proteinExistence type="predicted"/>
<dbReference type="AlphaFoldDB" id="A0A0F9Q6W2"/>
<evidence type="ECO:0000313" key="1">
    <source>
        <dbReference type="EMBL" id="KKN39730.1"/>
    </source>
</evidence>
<accession>A0A0F9Q6W2</accession>
<organism evidence="1">
    <name type="scientific">marine sediment metagenome</name>
    <dbReference type="NCBI Taxonomy" id="412755"/>
    <lineage>
        <taxon>unclassified sequences</taxon>
        <taxon>metagenomes</taxon>
        <taxon>ecological metagenomes</taxon>
    </lineage>
</organism>
<name>A0A0F9Q6W2_9ZZZZ</name>
<protein>
    <submittedName>
        <fullName evidence="1">Uncharacterized protein</fullName>
    </submittedName>
</protein>
<dbReference type="EMBL" id="LAZR01001746">
    <property type="protein sequence ID" value="KKN39730.1"/>
    <property type="molecule type" value="Genomic_DNA"/>
</dbReference>
<sequence length="225" mass="23529">MDPIERGQRIMTTETTEKVDASITDEVIDALKKAVSTAKSAYTKAEKAFVAARADDDVDFKALMALSDAVKSAERGVSKADKAATDAEFERGASERGAIVDSVREALSAIVTPMIEDLQRTKIRGFTIALTEDGGIEVSATVPSAPKRAGGGGGRGRNKWTLNGVEHTSKEFLQGPGLEAKGQDWVDNVLERAAAGAGFDAPVKALAKELGAVGTKPDGSDIPLG</sequence>
<gene>
    <name evidence="1" type="ORF">LCGC14_0740440</name>
</gene>
<comment type="caution">
    <text evidence="1">The sequence shown here is derived from an EMBL/GenBank/DDBJ whole genome shotgun (WGS) entry which is preliminary data.</text>
</comment>